<feature type="domain" description="Metallo-beta-lactamase" evidence="1">
    <location>
        <begin position="1"/>
        <end position="200"/>
    </location>
</feature>
<dbReference type="EMBL" id="CAUJNA010002223">
    <property type="protein sequence ID" value="CAJ1391800.1"/>
    <property type="molecule type" value="Genomic_DNA"/>
</dbReference>
<keyword evidence="3" id="KW-1185">Reference proteome</keyword>
<evidence type="ECO:0000259" key="1">
    <source>
        <dbReference type="SMART" id="SM00849"/>
    </source>
</evidence>
<organism evidence="2 3">
    <name type="scientific">Effrenium voratum</name>
    <dbReference type="NCBI Taxonomy" id="2562239"/>
    <lineage>
        <taxon>Eukaryota</taxon>
        <taxon>Sar</taxon>
        <taxon>Alveolata</taxon>
        <taxon>Dinophyceae</taxon>
        <taxon>Suessiales</taxon>
        <taxon>Symbiodiniaceae</taxon>
        <taxon>Effrenium</taxon>
    </lineage>
</organism>
<dbReference type="InterPro" id="IPR001279">
    <property type="entry name" value="Metallo-B-lactamas"/>
</dbReference>
<proteinExistence type="predicted"/>
<dbReference type="PANTHER" id="PTHR42663">
    <property type="entry name" value="HYDROLASE C777.06C-RELATED-RELATED"/>
    <property type="match status" value="1"/>
</dbReference>
<sequence length="294" mass="32282">MRASILVERAGRSGTTSVVIDTGPDFHAQMLMADVRQIDAIVYTHAHADHIHGVDDVRTFVFAQGQMMPIHADAATAHRLHEAFGYCFATPDGSAYPPILIDHRIDHETPFTVEGQGGPLTFVPLYQHHGSIHSLGFRIGDLAYCPDVSAFPDATLDKMRDLDVLIVDALQYREHPSHLSLAQTLDVIDRIRPKRAFLTHMHIPLDYDVVLAETPDHVEPNNAMTQIVVVFKSGAVVRLAAEPVQADTLIGAFYSEWDQAGVNLVGNLMYGGGAPYRLQASEIAGIFVDQDDTP</sequence>
<gene>
    <name evidence="2" type="ORF">EVOR1521_LOCUS17064</name>
</gene>
<name>A0AA36IQF9_9DINO</name>
<dbReference type="Pfam" id="PF12706">
    <property type="entry name" value="Lactamase_B_2"/>
    <property type="match status" value="1"/>
</dbReference>
<dbReference type="Proteomes" id="UP001178507">
    <property type="component" value="Unassembled WGS sequence"/>
</dbReference>
<dbReference type="SUPFAM" id="SSF56281">
    <property type="entry name" value="Metallo-hydrolase/oxidoreductase"/>
    <property type="match status" value="1"/>
</dbReference>
<protein>
    <recommendedName>
        <fullName evidence="1">Metallo-beta-lactamase domain-containing protein</fullName>
    </recommendedName>
</protein>
<dbReference type="Gene3D" id="3.60.15.10">
    <property type="entry name" value="Ribonuclease Z/Hydroxyacylglutathione hydrolase-like"/>
    <property type="match status" value="1"/>
</dbReference>
<dbReference type="PANTHER" id="PTHR42663:SF6">
    <property type="entry name" value="HYDROLASE C777.06C-RELATED"/>
    <property type="match status" value="1"/>
</dbReference>
<dbReference type="CDD" id="cd16279">
    <property type="entry name" value="metallo-hydrolase-like_MBL-fold"/>
    <property type="match status" value="1"/>
</dbReference>
<evidence type="ECO:0000313" key="3">
    <source>
        <dbReference type="Proteomes" id="UP001178507"/>
    </source>
</evidence>
<dbReference type="SMART" id="SM00849">
    <property type="entry name" value="Lactamase_B"/>
    <property type="match status" value="1"/>
</dbReference>
<accession>A0AA36IQF9</accession>
<reference evidence="2" key="1">
    <citation type="submission" date="2023-08" db="EMBL/GenBank/DDBJ databases">
        <authorList>
            <person name="Chen Y."/>
            <person name="Shah S."/>
            <person name="Dougan E. K."/>
            <person name="Thang M."/>
            <person name="Chan C."/>
        </authorList>
    </citation>
    <scope>NUCLEOTIDE SEQUENCE</scope>
</reference>
<evidence type="ECO:0000313" key="2">
    <source>
        <dbReference type="EMBL" id="CAJ1391800.1"/>
    </source>
</evidence>
<comment type="caution">
    <text evidence="2">The sequence shown here is derived from an EMBL/GenBank/DDBJ whole genome shotgun (WGS) entry which is preliminary data.</text>
</comment>
<dbReference type="AlphaFoldDB" id="A0AA36IQF9"/>
<dbReference type="InterPro" id="IPR036866">
    <property type="entry name" value="RibonucZ/Hydroxyglut_hydro"/>
</dbReference>